<dbReference type="EMBL" id="LVJH01000002">
    <property type="protein sequence ID" value="OAB46047.1"/>
    <property type="molecule type" value="Genomic_DNA"/>
</dbReference>
<evidence type="ECO:0000313" key="3">
    <source>
        <dbReference type="EMBL" id="OAB46047.1"/>
    </source>
</evidence>
<gene>
    <name evidence="3" type="ORF">PGLA_01215</name>
</gene>
<dbReference type="PROSITE" id="PS51257">
    <property type="entry name" value="PROKAR_LIPOPROTEIN"/>
    <property type="match status" value="1"/>
</dbReference>
<evidence type="ECO:0000256" key="1">
    <source>
        <dbReference type="SAM" id="SignalP"/>
    </source>
</evidence>
<dbReference type="RefSeq" id="WP_068527508.1">
    <property type="nucleotide sequence ID" value="NZ_LVJH01000002.1"/>
</dbReference>
<dbReference type="Proteomes" id="UP000076967">
    <property type="component" value="Unassembled WGS sequence"/>
</dbReference>
<dbReference type="OrthoDB" id="279535at2"/>
<sequence length="128" mass="13703">MKKALVLIITCMLLMTLSACGGDNSSSNSSNSGVSDTGVAPSEEIVIKASNYTFDQQEYRIKQGTTVKIVFKNEEGNHGVMIPGLEVQLSKKNPSQVITADKPGEYEIICSVFCGSGHTAMISKLIVE</sequence>
<dbReference type="InterPro" id="IPR028096">
    <property type="entry name" value="EfeO_Cupredoxin"/>
</dbReference>
<comment type="caution">
    <text evidence="3">The sequence shown here is derived from an EMBL/GenBank/DDBJ whole genome shotgun (WGS) entry which is preliminary data.</text>
</comment>
<evidence type="ECO:0000259" key="2">
    <source>
        <dbReference type="Pfam" id="PF13473"/>
    </source>
</evidence>
<dbReference type="STRING" id="494026.PGLA_01215"/>
<feature type="chain" id="PRO_5038545560" evidence="1">
    <location>
        <begin position="22"/>
        <end position="128"/>
    </location>
</feature>
<organism evidence="3 4">
    <name type="scientific">Paenibacillus glacialis</name>
    <dbReference type="NCBI Taxonomy" id="494026"/>
    <lineage>
        <taxon>Bacteria</taxon>
        <taxon>Bacillati</taxon>
        <taxon>Bacillota</taxon>
        <taxon>Bacilli</taxon>
        <taxon>Bacillales</taxon>
        <taxon>Paenibacillaceae</taxon>
        <taxon>Paenibacillus</taxon>
    </lineage>
</organism>
<reference evidence="3 4" key="1">
    <citation type="submission" date="2016-03" db="EMBL/GenBank/DDBJ databases">
        <title>Draft genome sequence of Paenibacillus glacialis DSM 22343.</title>
        <authorList>
            <person name="Shin S.-K."/>
            <person name="Yi H."/>
        </authorList>
    </citation>
    <scope>NUCLEOTIDE SEQUENCE [LARGE SCALE GENOMIC DNA]</scope>
    <source>
        <strain evidence="3 4">DSM 22343</strain>
    </source>
</reference>
<protein>
    <submittedName>
        <fullName evidence="3">Cytochrome C oxidase subunit II</fullName>
    </submittedName>
</protein>
<keyword evidence="1" id="KW-0732">Signal</keyword>
<feature type="domain" description="EfeO-type cupredoxin-like" evidence="2">
    <location>
        <begin position="39"/>
        <end position="111"/>
    </location>
</feature>
<dbReference type="Gene3D" id="2.60.40.420">
    <property type="entry name" value="Cupredoxins - blue copper proteins"/>
    <property type="match status" value="1"/>
</dbReference>
<name>A0A168NR10_9BACL</name>
<evidence type="ECO:0000313" key="4">
    <source>
        <dbReference type="Proteomes" id="UP000076967"/>
    </source>
</evidence>
<dbReference type="InterPro" id="IPR008972">
    <property type="entry name" value="Cupredoxin"/>
</dbReference>
<feature type="signal peptide" evidence="1">
    <location>
        <begin position="1"/>
        <end position="21"/>
    </location>
</feature>
<dbReference type="SUPFAM" id="SSF49503">
    <property type="entry name" value="Cupredoxins"/>
    <property type="match status" value="1"/>
</dbReference>
<dbReference type="AlphaFoldDB" id="A0A168NR10"/>
<accession>A0A168NR10</accession>
<keyword evidence="4" id="KW-1185">Reference proteome</keyword>
<proteinExistence type="predicted"/>
<dbReference type="Pfam" id="PF13473">
    <property type="entry name" value="Cupredoxin_1"/>
    <property type="match status" value="1"/>
</dbReference>